<keyword evidence="5 7" id="KW-1133">Transmembrane helix</keyword>
<evidence type="ECO:0000313" key="9">
    <source>
        <dbReference type="EMBL" id="SBT08274.1"/>
    </source>
</evidence>
<dbReference type="RefSeq" id="WP_186411171.1">
    <property type="nucleotide sequence ID" value="NZ_FLQY01000184.1"/>
</dbReference>
<feature type="domain" description="ABC3 transporter permease C-terminal" evidence="8">
    <location>
        <begin position="208"/>
        <end position="331"/>
    </location>
</feature>
<keyword evidence="4 7" id="KW-0812">Transmembrane</keyword>
<dbReference type="GO" id="GO:0098797">
    <property type="term" value="C:plasma membrane protein complex"/>
    <property type="evidence" value="ECO:0007669"/>
    <property type="project" value="TreeGrafter"/>
</dbReference>
<keyword evidence="10" id="KW-1185">Reference proteome</keyword>
<dbReference type="Pfam" id="PF02687">
    <property type="entry name" value="FtsX"/>
    <property type="match status" value="1"/>
</dbReference>
<gene>
    <name evidence="9" type="ORF">PROAA_2640006</name>
</gene>
<evidence type="ECO:0000256" key="1">
    <source>
        <dbReference type="ARBA" id="ARBA00004651"/>
    </source>
</evidence>
<dbReference type="Proteomes" id="UP000199600">
    <property type="component" value="Unassembled WGS sequence"/>
</dbReference>
<name>A0A1A8XT58_9RHOO</name>
<feature type="transmembrane region" description="Helical" evidence="7">
    <location>
        <begin position="293"/>
        <end position="321"/>
    </location>
</feature>
<proteinExistence type="inferred from homology"/>
<dbReference type="GO" id="GO:0044874">
    <property type="term" value="P:lipoprotein localization to outer membrane"/>
    <property type="evidence" value="ECO:0007669"/>
    <property type="project" value="TreeGrafter"/>
</dbReference>
<reference evidence="9 10" key="1">
    <citation type="submission" date="2016-06" db="EMBL/GenBank/DDBJ databases">
        <authorList>
            <person name="Kjaerup R.B."/>
            <person name="Dalgaard T.S."/>
            <person name="Juul-Madsen H.R."/>
        </authorList>
    </citation>
    <scope>NUCLEOTIDE SEQUENCE [LARGE SCALE GENOMIC DNA]</scope>
    <source>
        <strain evidence="9">2</strain>
    </source>
</reference>
<keyword evidence="6 7" id="KW-0472">Membrane</keyword>
<dbReference type="PANTHER" id="PTHR30489:SF0">
    <property type="entry name" value="LIPOPROTEIN-RELEASING SYSTEM TRANSMEMBRANE PROTEIN LOLE"/>
    <property type="match status" value="1"/>
</dbReference>
<evidence type="ECO:0000313" key="10">
    <source>
        <dbReference type="Proteomes" id="UP000199600"/>
    </source>
</evidence>
<dbReference type="EMBL" id="FLQY01000184">
    <property type="protein sequence ID" value="SBT08274.1"/>
    <property type="molecule type" value="Genomic_DNA"/>
</dbReference>
<evidence type="ECO:0000256" key="7">
    <source>
        <dbReference type="SAM" id="Phobius"/>
    </source>
</evidence>
<evidence type="ECO:0000256" key="3">
    <source>
        <dbReference type="ARBA" id="ARBA00022475"/>
    </source>
</evidence>
<accession>A0A1A8XT58</accession>
<evidence type="ECO:0000259" key="8">
    <source>
        <dbReference type="Pfam" id="PF02687"/>
    </source>
</evidence>
<dbReference type="AlphaFoldDB" id="A0A1A8XT58"/>
<feature type="transmembrane region" description="Helical" evidence="7">
    <location>
        <begin position="248"/>
        <end position="281"/>
    </location>
</feature>
<evidence type="ECO:0000256" key="2">
    <source>
        <dbReference type="ARBA" id="ARBA00005236"/>
    </source>
</evidence>
<dbReference type="InterPro" id="IPR051447">
    <property type="entry name" value="Lipoprotein-release_system"/>
</dbReference>
<evidence type="ECO:0000256" key="6">
    <source>
        <dbReference type="ARBA" id="ARBA00023136"/>
    </source>
</evidence>
<protein>
    <recommendedName>
        <fullName evidence="8">ABC3 transporter permease C-terminal domain-containing protein</fullName>
    </recommendedName>
</protein>
<sequence length="339" mass="36145">MPWIADPYSYLLPAQSSEQALIEKTEGLVSLTPRLAFSGLASHGDVTIAFVGEGIDPVRERPISSRITIVSGRDLADVNEHAVLLGEGLARSLGVKPDDIVVLLATAANGSPNAVEVKVAGTFATIVKEYDDSAIRLPIAVARKLMRVDGATTWVVLLEQTERTAKTVGTLRSALPADRFEVIPWGALADFYNKTVVLFSKQVSVVKFIIGLIIVLTISNTQTMSVLERTREIGTSLAIGQRRRFVMRMFLAEGVLIGVAGGVVGLALGYVLATIISAIGIPMPPAPGMARGYIGQILISTSLAVESLTLALVTTLIASILPAWKASRLNIVDALRHNQ</sequence>
<comment type="similarity">
    <text evidence="2">Belongs to the ABC-4 integral membrane protein family. LolC/E subfamily.</text>
</comment>
<evidence type="ECO:0000256" key="4">
    <source>
        <dbReference type="ARBA" id="ARBA00022692"/>
    </source>
</evidence>
<evidence type="ECO:0000256" key="5">
    <source>
        <dbReference type="ARBA" id="ARBA00022989"/>
    </source>
</evidence>
<organism evidence="9 10">
    <name type="scientific">Candidatus Propionivibrio aalborgensis</name>
    <dbReference type="NCBI Taxonomy" id="1860101"/>
    <lineage>
        <taxon>Bacteria</taxon>
        <taxon>Pseudomonadati</taxon>
        <taxon>Pseudomonadota</taxon>
        <taxon>Betaproteobacteria</taxon>
        <taxon>Rhodocyclales</taxon>
        <taxon>Rhodocyclaceae</taxon>
        <taxon>Propionivibrio</taxon>
    </lineage>
</organism>
<dbReference type="InterPro" id="IPR003838">
    <property type="entry name" value="ABC3_permease_C"/>
</dbReference>
<comment type="subcellular location">
    <subcellularLocation>
        <location evidence="1">Cell membrane</location>
        <topology evidence="1">Multi-pass membrane protein</topology>
    </subcellularLocation>
</comment>
<keyword evidence="3" id="KW-1003">Cell membrane</keyword>
<dbReference type="PANTHER" id="PTHR30489">
    <property type="entry name" value="LIPOPROTEIN-RELEASING SYSTEM TRANSMEMBRANE PROTEIN LOLE"/>
    <property type="match status" value="1"/>
</dbReference>